<dbReference type="Gene3D" id="3.30.1330.40">
    <property type="entry name" value="RutC-like"/>
    <property type="match status" value="1"/>
</dbReference>
<name>A0ABS1Q642_9ACTN</name>
<dbReference type="CDD" id="cd02199">
    <property type="entry name" value="YjgF_YER057c_UK114_like_1"/>
    <property type="match status" value="1"/>
</dbReference>
<dbReference type="InterPro" id="IPR035959">
    <property type="entry name" value="RutC-like_sf"/>
</dbReference>
<sequence length="163" mass="17126">MTDAHSSKVEAKLGELGLRLPSITHPIGAYVPALRMGQLVSTSGQLPMLDGEIRAKGKVGAEISAEEAKDLAQLCCLNALAAIKGVIGDLDRIERVERVVGYVASAPDFIAQPLVVNGASELLGSVFGERGTHVRSAVGVAVLPLGSPVEIELHVRLSPHDEY</sequence>
<keyword evidence="3" id="KW-1185">Reference proteome</keyword>
<comment type="caution">
    <text evidence="2">The sequence shown here is derived from an EMBL/GenBank/DDBJ whole genome shotgun (WGS) entry which is preliminary data.</text>
</comment>
<dbReference type="PANTHER" id="PTHR43760">
    <property type="entry name" value="ENDORIBONUCLEASE-RELATED"/>
    <property type="match status" value="1"/>
</dbReference>
<gene>
    <name evidence="2" type="ORF">JK364_48800</name>
</gene>
<proteinExistence type="predicted"/>
<evidence type="ECO:0000313" key="3">
    <source>
        <dbReference type="Proteomes" id="UP000621510"/>
    </source>
</evidence>
<evidence type="ECO:0000313" key="2">
    <source>
        <dbReference type="EMBL" id="MBL1120143.1"/>
    </source>
</evidence>
<reference evidence="2 3" key="1">
    <citation type="submission" date="2021-01" db="EMBL/GenBank/DDBJ databases">
        <title>WGS of actinomycetes isolated from Thailand.</title>
        <authorList>
            <person name="Thawai C."/>
        </authorList>
    </citation>
    <scope>NUCLEOTIDE SEQUENCE [LARGE SCALE GENOMIC DNA]</scope>
    <source>
        <strain evidence="2 3">CA3R110</strain>
    </source>
</reference>
<dbReference type="PANTHER" id="PTHR43760:SF1">
    <property type="entry name" value="ENDORIBONUCLEASE L-PSP_CHORISMATE MUTASE-LIKE DOMAIN-CONTAINING PROTEIN"/>
    <property type="match status" value="1"/>
</dbReference>
<dbReference type="EMBL" id="JAERRG010000044">
    <property type="protein sequence ID" value="MBL1120143.1"/>
    <property type="molecule type" value="Genomic_DNA"/>
</dbReference>
<dbReference type="Proteomes" id="UP000621510">
    <property type="component" value="Unassembled WGS sequence"/>
</dbReference>
<feature type="domain" description="Endoribonuclease L-PSP/chorismate mutase-like" evidence="1">
    <location>
        <begin position="10"/>
        <end position="151"/>
    </location>
</feature>
<dbReference type="Pfam" id="PF14588">
    <property type="entry name" value="YjgF_endoribonc"/>
    <property type="match status" value="1"/>
</dbReference>
<evidence type="ECO:0000259" key="1">
    <source>
        <dbReference type="Pfam" id="PF14588"/>
    </source>
</evidence>
<organism evidence="2 3">
    <name type="scientific">Streptomyces endocoffeicus</name>
    <dbReference type="NCBI Taxonomy" id="2898945"/>
    <lineage>
        <taxon>Bacteria</taxon>
        <taxon>Bacillati</taxon>
        <taxon>Actinomycetota</taxon>
        <taxon>Actinomycetes</taxon>
        <taxon>Kitasatosporales</taxon>
        <taxon>Streptomycetaceae</taxon>
        <taxon>Streptomyces</taxon>
    </lineage>
</organism>
<dbReference type="InterPro" id="IPR013813">
    <property type="entry name" value="Endoribo_LPSP/chorism_mut-like"/>
</dbReference>
<dbReference type="SUPFAM" id="SSF55298">
    <property type="entry name" value="YjgF-like"/>
    <property type="match status" value="1"/>
</dbReference>
<accession>A0ABS1Q642</accession>
<protein>
    <submittedName>
        <fullName evidence="2">RidA family protein</fullName>
    </submittedName>
</protein>